<evidence type="ECO:0000313" key="3">
    <source>
        <dbReference type="Proteomes" id="UP000748531"/>
    </source>
</evidence>
<feature type="compositionally biased region" description="Polar residues" evidence="1">
    <location>
        <begin position="374"/>
        <end position="395"/>
    </location>
</feature>
<feature type="region of interest" description="Disordered" evidence="1">
    <location>
        <begin position="374"/>
        <end position="399"/>
    </location>
</feature>
<comment type="caution">
    <text evidence="2">The sequence shown here is derived from an EMBL/GenBank/DDBJ whole genome shotgun (WGS) entry which is preliminary data.</text>
</comment>
<accession>A0A8J4T6Y3</accession>
<gene>
    <name evidence="2" type="ORF">PHET_10737</name>
</gene>
<protein>
    <submittedName>
        <fullName evidence="2">Uncharacterized protein</fullName>
    </submittedName>
</protein>
<reference evidence="2" key="1">
    <citation type="submission" date="2019-05" db="EMBL/GenBank/DDBJ databases">
        <title>Annotation for the trematode Paragonimus heterotremus.</title>
        <authorList>
            <person name="Choi Y.-J."/>
        </authorList>
    </citation>
    <scope>NUCLEOTIDE SEQUENCE</scope>
    <source>
        <strain evidence="2">LC</strain>
    </source>
</reference>
<feature type="region of interest" description="Disordered" evidence="1">
    <location>
        <begin position="411"/>
        <end position="434"/>
    </location>
</feature>
<dbReference type="Proteomes" id="UP000748531">
    <property type="component" value="Unassembled WGS sequence"/>
</dbReference>
<name>A0A8J4T6Y3_9TREM</name>
<evidence type="ECO:0000313" key="2">
    <source>
        <dbReference type="EMBL" id="KAF5396434.1"/>
    </source>
</evidence>
<evidence type="ECO:0000256" key="1">
    <source>
        <dbReference type="SAM" id="MobiDB-lite"/>
    </source>
</evidence>
<proteinExistence type="predicted"/>
<dbReference type="AlphaFoldDB" id="A0A8J4T6Y3"/>
<sequence>MINLSNLVESFLTPGIPLGRMQDHLCTIEKWMHFGLQEENSRVIEGCMKEILPVFVAHRNQHCSVYTAEECAVVASLLAAFMDSKCWSGSQIGVKEALWCELCLVKNPIYLVDVLLQMTSKQGRSTFIHAVSNAKKLSAWMKERDSNFIEDVDPEQIIHDLVDSYELTELVNLLGPPKSTNETQSSHRKTHTANVISLIEKPVKIQVKKSTIKRRLKKSIVRPVKSRCKIPKPDSRFIFLKCNSDGIEVLDCKNQANLPLAGSFEETGTNSVEFTISGDDFVSQKDCTMDDVGTENCEAFKRMYQEYVQELEKMELYSIPPSEICDVRPQTSIPKENFVASYLSEPLPVMNDALPENSSETLTHKSPANVLSAISNPESGNVENKSGVNSDSSLPTFEELLPNAPDLNESCCTSDAAADNRPTDMREGSVHLSGTPIVKRKRNCSLRSGNKAVNKWKTAPSGKRFSLRIRNKDVPGDSRPPSANVLSSVDLVVPGSSASNEKNKTAVNEYVPHALIPYSLRPRTPTQ</sequence>
<organism evidence="2 3">
    <name type="scientific">Paragonimus heterotremus</name>
    <dbReference type="NCBI Taxonomy" id="100268"/>
    <lineage>
        <taxon>Eukaryota</taxon>
        <taxon>Metazoa</taxon>
        <taxon>Spiralia</taxon>
        <taxon>Lophotrochozoa</taxon>
        <taxon>Platyhelminthes</taxon>
        <taxon>Trematoda</taxon>
        <taxon>Digenea</taxon>
        <taxon>Plagiorchiida</taxon>
        <taxon>Troglotremata</taxon>
        <taxon>Troglotrematidae</taxon>
        <taxon>Paragonimus</taxon>
    </lineage>
</organism>
<dbReference type="EMBL" id="LUCH01008150">
    <property type="protein sequence ID" value="KAF5396434.1"/>
    <property type="molecule type" value="Genomic_DNA"/>
</dbReference>
<keyword evidence="3" id="KW-1185">Reference proteome</keyword>
<dbReference type="OrthoDB" id="6256193at2759"/>